<evidence type="ECO:0000313" key="5">
    <source>
        <dbReference type="EMBL" id="GIF82259.1"/>
    </source>
</evidence>
<dbReference type="Proteomes" id="UP000601223">
    <property type="component" value="Unassembled WGS sequence"/>
</dbReference>
<dbReference type="EMBL" id="BONF01000019">
    <property type="protein sequence ID" value="GIF82259.1"/>
    <property type="molecule type" value="Genomic_DNA"/>
</dbReference>
<keyword evidence="6" id="KW-1185">Reference proteome</keyword>
<organism evidence="5 6">
    <name type="scientific">Catellatospora bangladeshensis</name>
    <dbReference type="NCBI Taxonomy" id="310355"/>
    <lineage>
        <taxon>Bacteria</taxon>
        <taxon>Bacillati</taxon>
        <taxon>Actinomycetota</taxon>
        <taxon>Actinomycetes</taxon>
        <taxon>Micromonosporales</taxon>
        <taxon>Micromonosporaceae</taxon>
        <taxon>Catellatospora</taxon>
    </lineage>
</organism>
<dbReference type="RefSeq" id="WP_203747171.1">
    <property type="nucleotide sequence ID" value="NZ_BONF01000019.1"/>
</dbReference>
<comment type="caution">
    <text evidence="5">The sequence shown here is derived from an EMBL/GenBank/DDBJ whole genome shotgun (WGS) entry which is preliminary data.</text>
</comment>
<dbReference type="InterPro" id="IPR010982">
    <property type="entry name" value="Lambda_DNA-bd_dom_sf"/>
</dbReference>
<dbReference type="PROSITE" id="PS50932">
    <property type="entry name" value="HTH_LACI_2"/>
    <property type="match status" value="1"/>
</dbReference>
<dbReference type="GO" id="GO:0003700">
    <property type="term" value="F:DNA-binding transcription factor activity"/>
    <property type="evidence" value="ECO:0007669"/>
    <property type="project" value="TreeGrafter"/>
</dbReference>
<dbReference type="SUPFAM" id="SSF53822">
    <property type="entry name" value="Periplasmic binding protein-like I"/>
    <property type="match status" value="1"/>
</dbReference>
<dbReference type="AlphaFoldDB" id="A0A8J3JGK9"/>
<dbReference type="GO" id="GO:0000976">
    <property type="term" value="F:transcription cis-regulatory region binding"/>
    <property type="evidence" value="ECO:0007669"/>
    <property type="project" value="TreeGrafter"/>
</dbReference>
<sequence length="344" mass="36604">MGTPQPSRQPTLDEVAALAGVSRSAASRVINNAPHVSRAKREAVERAIAELGYVPNPTARALATSQVGSVVFAMPNDDPAAFGDPFFAQVVRGVSAELAKTDLELMLVAAPSPHGRDRLRRLVRARRADGVMLMALSGDDPLAHLPEETGIPVVFGGRPLHVQPRWYVDVDNRASARLAVEHLLRTGHRRIATITGPLDTDVATARHHGFRDAMAEAGLPADRVAAGDFTETGGAAAMTRLLDAFPDLDAVFAANDDMAAGALRVLRAHGRDVPGDVGVIGFDDLPAALHTDPQLTTIHQPIEALGREMARMLVALLAGERPCPIILPARLVERDSVRARPLTG</sequence>
<dbReference type="InterPro" id="IPR028082">
    <property type="entry name" value="Peripla_BP_I"/>
</dbReference>
<dbReference type="PANTHER" id="PTHR30146:SF109">
    <property type="entry name" value="HTH-TYPE TRANSCRIPTIONAL REGULATOR GALS"/>
    <property type="match status" value="1"/>
</dbReference>
<name>A0A8J3JGK9_9ACTN</name>
<keyword evidence="2" id="KW-0238">DNA-binding</keyword>
<gene>
    <name evidence="5" type="ORF">Cba03nite_36080</name>
</gene>
<dbReference type="InterPro" id="IPR046335">
    <property type="entry name" value="LacI/GalR-like_sensor"/>
</dbReference>
<evidence type="ECO:0000256" key="3">
    <source>
        <dbReference type="ARBA" id="ARBA00023163"/>
    </source>
</evidence>
<dbReference type="CDD" id="cd06267">
    <property type="entry name" value="PBP1_LacI_sugar_binding-like"/>
    <property type="match status" value="1"/>
</dbReference>
<evidence type="ECO:0000256" key="2">
    <source>
        <dbReference type="ARBA" id="ARBA00023125"/>
    </source>
</evidence>
<protein>
    <submittedName>
        <fullName evidence="5">Transcriptional regulator</fullName>
    </submittedName>
</protein>
<dbReference type="Pfam" id="PF00356">
    <property type="entry name" value="LacI"/>
    <property type="match status" value="1"/>
</dbReference>
<dbReference type="InterPro" id="IPR000843">
    <property type="entry name" value="HTH_LacI"/>
</dbReference>
<dbReference type="Gene3D" id="3.40.50.2300">
    <property type="match status" value="2"/>
</dbReference>
<dbReference type="Pfam" id="PF13377">
    <property type="entry name" value="Peripla_BP_3"/>
    <property type="match status" value="1"/>
</dbReference>
<feature type="domain" description="HTH lacI-type" evidence="4">
    <location>
        <begin position="10"/>
        <end position="64"/>
    </location>
</feature>
<keyword evidence="3" id="KW-0804">Transcription</keyword>
<evidence type="ECO:0000259" key="4">
    <source>
        <dbReference type="PROSITE" id="PS50932"/>
    </source>
</evidence>
<dbReference type="CDD" id="cd01392">
    <property type="entry name" value="HTH_LacI"/>
    <property type="match status" value="1"/>
</dbReference>
<dbReference type="SUPFAM" id="SSF47413">
    <property type="entry name" value="lambda repressor-like DNA-binding domains"/>
    <property type="match status" value="1"/>
</dbReference>
<dbReference type="SMART" id="SM00354">
    <property type="entry name" value="HTH_LACI"/>
    <property type="match status" value="1"/>
</dbReference>
<dbReference type="PANTHER" id="PTHR30146">
    <property type="entry name" value="LACI-RELATED TRANSCRIPTIONAL REPRESSOR"/>
    <property type="match status" value="1"/>
</dbReference>
<keyword evidence="1" id="KW-0805">Transcription regulation</keyword>
<proteinExistence type="predicted"/>
<reference evidence="5 6" key="1">
    <citation type="submission" date="2021-01" db="EMBL/GenBank/DDBJ databases">
        <title>Whole genome shotgun sequence of Catellatospora bangladeshensis NBRC 107357.</title>
        <authorList>
            <person name="Komaki H."/>
            <person name="Tamura T."/>
        </authorList>
    </citation>
    <scope>NUCLEOTIDE SEQUENCE [LARGE SCALE GENOMIC DNA]</scope>
    <source>
        <strain evidence="5 6">NBRC 107357</strain>
    </source>
</reference>
<dbReference type="Gene3D" id="1.10.260.40">
    <property type="entry name" value="lambda repressor-like DNA-binding domains"/>
    <property type="match status" value="1"/>
</dbReference>
<dbReference type="PROSITE" id="PS00356">
    <property type="entry name" value="HTH_LACI_1"/>
    <property type="match status" value="1"/>
</dbReference>
<evidence type="ECO:0000313" key="6">
    <source>
        <dbReference type="Proteomes" id="UP000601223"/>
    </source>
</evidence>
<evidence type="ECO:0000256" key="1">
    <source>
        <dbReference type="ARBA" id="ARBA00023015"/>
    </source>
</evidence>
<accession>A0A8J3JGK9</accession>